<keyword evidence="6" id="KW-1003">Cell membrane</keyword>
<dbReference type="GO" id="GO:0005886">
    <property type="term" value="C:plasma membrane"/>
    <property type="evidence" value="ECO:0007669"/>
    <property type="project" value="UniProtKB-SubCell"/>
</dbReference>
<comment type="similarity">
    <text evidence="3">Belongs to the CpsD/CapB family.</text>
</comment>
<accession>A0A2I1R904</accession>
<feature type="compositionally biased region" description="Polar residues" evidence="17">
    <location>
        <begin position="549"/>
        <end position="560"/>
    </location>
</feature>
<gene>
    <name evidence="21" type="ORF">CYJ73_11120</name>
</gene>
<dbReference type="Pfam" id="PF02706">
    <property type="entry name" value="Wzz"/>
    <property type="match status" value="1"/>
</dbReference>
<comment type="similarity">
    <text evidence="4">Belongs to the etk/wzc family.</text>
</comment>
<reference evidence="21 22" key="1">
    <citation type="submission" date="2017-12" db="EMBL/GenBank/DDBJ databases">
        <title>Phylogenetic diversity of female urinary microbiome.</title>
        <authorList>
            <person name="Thomas-White K."/>
            <person name="Wolfe A.J."/>
        </authorList>
    </citation>
    <scope>NUCLEOTIDE SEQUENCE [LARGE SCALE GENOMIC DNA]</scope>
    <source>
        <strain evidence="21 22">UMB0777</strain>
    </source>
</reference>
<dbReference type="EMBL" id="PKJC01000006">
    <property type="protein sequence ID" value="PKZ65617.1"/>
    <property type="molecule type" value="Genomic_DNA"/>
</dbReference>
<protein>
    <recommendedName>
        <fullName evidence="5">non-specific protein-tyrosine kinase</fullName>
        <ecNumber evidence="5">2.7.10.2</ecNumber>
    </recommendedName>
</protein>
<keyword evidence="9 18" id="KW-0812">Transmembrane</keyword>
<dbReference type="EC" id="2.7.10.2" evidence="5"/>
<organism evidence="21 22">
    <name type="scientific">Gordonia terrae</name>
    <dbReference type="NCBI Taxonomy" id="2055"/>
    <lineage>
        <taxon>Bacteria</taxon>
        <taxon>Bacillati</taxon>
        <taxon>Actinomycetota</taxon>
        <taxon>Actinomycetes</taxon>
        <taxon>Mycobacteriales</taxon>
        <taxon>Gordoniaceae</taxon>
        <taxon>Gordonia</taxon>
    </lineage>
</organism>
<feature type="transmembrane region" description="Helical" evidence="18">
    <location>
        <begin position="255"/>
        <end position="274"/>
    </location>
</feature>
<evidence type="ECO:0000259" key="20">
    <source>
        <dbReference type="Pfam" id="PF13614"/>
    </source>
</evidence>
<dbReference type="InterPro" id="IPR050445">
    <property type="entry name" value="Bact_polysacc_biosynth/exp"/>
</dbReference>
<name>A0A2I1R904_9ACTN</name>
<dbReference type="InterPro" id="IPR025669">
    <property type="entry name" value="AAA_dom"/>
</dbReference>
<proteinExistence type="inferred from homology"/>
<dbReference type="Gene3D" id="3.40.50.300">
    <property type="entry name" value="P-loop containing nucleotide triphosphate hydrolases"/>
    <property type="match status" value="1"/>
</dbReference>
<dbReference type="Proteomes" id="UP000234662">
    <property type="component" value="Unassembled WGS sequence"/>
</dbReference>
<evidence type="ECO:0000256" key="16">
    <source>
        <dbReference type="ARBA" id="ARBA00051245"/>
    </source>
</evidence>
<dbReference type="InterPro" id="IPR003856">
    <property type="entry name" value="LPS_length_determ_N"/>
</dbReference>
<evidence type="ECO:0000256" key="11">
    <source>
        <dbReference type="ARBA" id="ARBA00022777"/>
    </source>
</evidence>
<dbReference type="Pfam" id="PF13614">
    <property type="entry name" value="AAA_31"/>
    <property type="match status" value="1"/>
</dbReference>
<evidence type="ECO:0000256" key="10">
    <source>
        <dbReference type="ARBA" id="ARBA00022741"/>
    </source>
</evidence>
<comment type="similarity">
    <text evidence="2">Belongs to the CpsC/CapA family.</text>
</comment>
<keyword evidence="7" id="KW-0997">Cell inner membrane</keyword>
<feature type="region of interest" description="Disordered" evidence="17">
    <location>
        <begin position="531"/>
        <end position="560"/>
    </location>
</feature>
<evidence type="ECO:0000256" key="3">
    <source>
        <dbReference type="ARBA" id="ARBA00007316"/>
    </source>
</evidence>
<comment type="caution">
    <text evidence="21">The sequence shown here is derived from an EMBL/GenBank/DDBJ whole genome shotgun (WGS) entry which is preliminary data.</text>
</comment>
<evidence type="ECO:0000256" key="6">
    <source>
        <dbReference type="ARBA" id="ARBA00022475"/>
    </source>
</evidence>
<keyword evidence="8" id="KW-0808">Transferase</keyword>
<evidence type="ECO:0000256" key="14">
    <source>
        <dbReference type="ARBA" id="ARBA00023136"/>
    </source>
</evidence>
<evidence type="ECO:0000256" key="8">
    <source>
        <dbReference type="ARBA" id="ARBA00022679"/>
    </source>
</evidence>
<dbReference type="InterPro" id="IPR027417">
    <property type="entry name" value="P-loop_NTPase"/>
</dbReference>
<comment type="subcellular location">
    <subcellularLocation>
        <location evidence="1">Cell inner membrane</location>
        <topology evidence="1">Multi-pass membrane protein</topology>
    </subcellularLocation>
</comment>
<keyword evidence="10" id="KW-0547">Nucleotide-binding</keyword>
<keyword evidence="12" id="KW-0067">ATP-binding</keyword>
<dbReference type="AlphaFoldDB" id="A0A2I1R904"/>
<evidence type="ECO:0000256" key="15">
    <source>
        <dbReference type="ARBA" id="ARBA00023137"/>
    </source>
</evidence>
<evidence type="ECO:0000256" key="12">
    <source>
        <dbReference type="ARBA" id="ARBA00022840"/>
    </source>
</evidence>
<dbReference type="SUPFAM" id="SSF52540">
    <property type="entry name" value="P-loop containing nucleoside triphosphate hydrolases"/>
    <property type="match status" value="1"/>
</dbReference>
<keyword evidence="11 21" id="KW-0418">Kinase</keyword>
<keyword evidence="14 18" id="KW-0472">Membrane</keyword>
<dbReference type="GO" id="GO:0004715">
    <property type="term" value="F:non-membrane spanning protein tyrosine kinase activity"/>
    <property type="evidence" value="ECO:0007669"/>
    <property type="project" value="UniProtKB-EC"/>
</dbReference>
<dbReference type="GO" id="GO:0005524">
    <property type="term" value="F:ATP binding"/>
    <property type="evidence" value="ECO:0007669"/>
    <property type="project" value="UniProtKB-KW"/>
</dbReference>
<feature type="transmembrane region" description="Helical" evidence="18">
    <location>
        <begin position="92"/>
        <end position="113"/>
    </location>
</feature>
<dbReference type="InterPro" id="IPR005702">
    <property type="entry name" value="Wzc-like_C"/>
</dbReference>
<sequence>MALCQRVFAEMSRRCSASGEPRVRARTAIYSTVARPEQVADPNGFTRRATMTAVFNGPAPIQHPPGAESPDAAAGTAQKRLRRIRAVVLRRWWVVVTCVALGALAGFGVSLMTTPTYESQAVLYATSATDTNAQSAYQGSLASQQRMVSYAELAQSDAVLSRAIEGSGLPLTIAEARAQTSVTSKPGTVLLNIAATDADSTEAANLANAVANSMVGYVASLERPMDGGRPVAALTVITPASASADVVSPNTPFNIVLGALGGLLVAAALMLCFYRLDTRIRTEEDLSTSGLGPVLATIPSSDELDSDRTADFAGGASPTAESYRRLRTNLKFVSVKTTSPRILVTSPTPGDGKTTTAVNLSLALAELGKTVVLVGADLRKPGLGSRVRVDGAVGLTDFLRGDAGIQDVVQPSGYRNLDIVASGPIPPNAGELLASERAGEGFDELASLYDYVIVDTPPVLPVADAVAVGQWMDGVLLVARSGSTTRPQIDQVTSQLLLAQLKVLGCVLNGAAVRDTEYRYAYYGSNVPETAGASSDHKVSLDTAGPARPTSSRMAGSTRL</sequence>
<evidence type="ECO:0000256" key="7">
    <source>
        <dbReference type="ARBA" id="ARBA00022519"/>
    </source>
</evidence>
<evidence type="ECO:0000313" key="21">
    <source>
        <dbReference type="EMBL" id="PKZ65617.1"/>
    </source>
</evidence>
<evidence type="ECO:0000256" key="1">
    <source>
        <dbReference type="ARBA" id="ARBA00004429"/>
    </source>
</evidence>
<dbReference type="PANTHER" id="PTHR32309:SF13">
    <property type="entry name" value="FERRIC ENTEROBACTIN TRANSPORT PROTEIN FEPE"/>
    <property type="match status" value="1"/>
</dbReference>
<evidence type="ECO:0000256" key="2">
    <source>
        <dbReference type="ARBA" id="ARBA00006683"/>
    </source>
</evidence>
<feature type="domain" description="Polysaccharide chain length determinant N-terminal" evidence="19">
    <location>
        <begin position="81"/>
        <end position="164"/>
    </location>
</feature>
<keyword evidence="13 18" id="KW-1133">Transmembrane helix</keyword>
<evidence type="ECO:0000259" key="19">
    <source>
        <dbReference type="Pfam" id="PF02706"/>
    </source>
</evidence>
<evidence type="ECO:0000256" key="9">
    <source>
        <dbReference type="ARBA" id="ARBA00022692"/>
    </source>
</evidence>
<feature type="domain" description="AAA" evidence="20">
    <location>
        <begin position="350"/>
        <end position="467"/>
    </location>
</feature>
<dbReference type="PANTHER" id="PTHR32309">
    <property type="entry name" value="TYROSINE-PROTEIN KINASE"/>
    <property type="match status" value="1"/>
</dbReference>
<evidence type="ECO:0000256" key="4">
    <source>
        <dbReference type="ARBA" id="ARBA00008883"/>
    </source>
</evidence>
<comment type="catalytic activity">
    <reaction evidence="16">
        <text>L-tyrosyl-[protein] + ATP = O-phospho-L-tyrosyl-[protein] + ADP + H(+)</text>
        <dbReference type="Rhea" id="RHEA:10596"/>
        <dbReference type="Rhea" id="RHEA-COMP:10136"/>
        <dbReference type="Rhea" id="RHEA-COMP:20101"/>
        <dbReference type="ChEBI" id="CHEBI:15378"/>
        <dbReference type="ChEBI" id="CHEBI:30616"/>
        <dbReference type="ChEBI" id="CHEBI:46858"/>
        <dbReference type="ChEBI" id="CHEBI:61978"/>
        <dbReference type="ChEBI" id="CHEBI:456216"/>
        <dbReference type="EC" id="2.7.10.2"/>
    </reaction>
</comment>
<dbReference type="CDD" id="cd05387">
    <property type="entry name" value="BY-kinase"/>
    <property type="match status" value="1"/>
</dbReference>
<keyword evidence="15" id="KW-0829">Tyrosine-protein kinase</keyword>
<evidence type="ECO:0000313" key="22">
    <source>
        <dbReference type="Proteomes" id="UP000234662"/>
    </source>
</evidence>
<evidence type="ECO:0000256" key="18">
    <source>
        <dbReference type="SAM" id="Phobius"/>
    </source>
</evidence>
<evidence type="ECO:0000256" key="5">
    <source>
        <dbReference type="ARBA" id="ARBA00011903"/>
    </source>
</evidence>
<dbReference type="NCBIfam" id="TIGR01007">
    <property type="entry name" value="eps_fam"/>
    <property type="match status" value="1"/>
</dbReference>
<evidence type="ECO:0000256" key="13">
    <source>
        <dbReference type="ARBA" id="ARBA00022989"/>
    </source>
</evidence>
<evidence type="ECO:0000256" key="17">
    <source>
        <dbReference type="SAM" id="MobiDB-lite"/>
    </source>
</evidence>